<keyword evidence="7" id="KW-1185">Reference proteome</keyword>
<evidence type="ECO:0000256" key="2">
    <source>
        <dbReference type="ARBA" id="ARBA00009077"/>
    </source>
</evidence>
<dbReference type="InterPro" id="IPR000277">
    <property type="entry name" value="Cys/Met-Metab_PyrdxlP-dep_enz"/>
</dbReference>
<keyword evidence="3 4" id="KW-0663">Pyridoxal phosphate</keyword>
<evidence type="ECO:0000313" key="7">
    <source>
        <dbReference type="Proteomes" id="UP000503297"/>
    </source>
</evidence>
<dbReference type="InterPro" id="IPR015421">
    <property type="entry name" value="PyrdxlP-dep_Trfase_major"/>
</dbReference>
<dbReference type="GO" id="GO:0030170">
    <property type="term" value="F:pyridoxal phosphate binding"/>
    <property type="evidence" value="ECO:0007669"/>
    <property type="project" value="InterPro"/>
</dbReference>
<dbReference type="EMBL" id="CP053716">
    <property type="protein sequence ID" value="QKF08072.1"/>
    <property type="molecule type" value="Genomic_DNA"/>
</dbReference>
<reference evidence="7" key="1">
    <citation type="submission" date="2020-05" db="EMBL/GenBank/DDBJ databases">
        <title>Novel species in genus Nocardioides.</title>
        <authorList>
            <person name="Zhang G."/>
        </authorList>
    </citation>
    <scope>NUCLEOTIDE SEQUENCE [LARGE SCALE GENOMIC DNA]</scope>
    <source>
        <strain evidence="7">zg-1050</strain>
    </source>
</reference>
<dbReference type="GO" id="GO:0005737">
    <property type="term" value="C:cytoplasm"/>
    <property type="evidence" value="ECO:0007669"/>
    <property type="project" value="TreeGrafter"/>
</dbReference>
<feature type="modified residue" description="N6-(pyridoxal phosphate)lysine" evidence="4">
    <location>
        <position position="212"/>
    </location>
</feature>
<evidence type="ECO:0000256" key="1">
    <source>
        <dbReference type="ARBA" id="ARBA00001933"/>
    </source>
</evidence>
<dbReference type="GO" id="GO:0019346">
    <property type="term" value="P:transsulfuration"/>
    <property type="evidence" value="ECO:0007669"/>
    <property type="project" value="InterPro"/>
</dbReference>
<dbReference type="Gene3D" id="3.40.640.10">
    <property type="entry name" value="Type I PLP-dependent aspartate aminotransferase-like (Major domain)"/>
    <property type="match status" value="1"/>
</dbReference>
<dbReference type="PANTHER" id="PTHR11808:SF90">
    <property type="entry name" value="CYSTATHIONINE GAMMA-SYNTHASE"/>
    <property type="match status" value="1"/>
</dbReference>
<comment type="cofactor">
    <cofactor evidence="1 5">
        <name>pyridoxal 5'-phosphate</name>
        <dbReference type="ChEBI" id="CHEBI:597326"/>
    </cofactor>
</comment>
<name>A0A6M8JBI5_9ACTN</name>
<dbReference type="GO" id="GO:0016740">
    <property type="term" value="F:transferase activity"/>
    <property type="evidence" value="ECO:0007669"/>
    <property type="project" value="UniProtKB-KW"/>
</dbReference>
<dbReference type="Proteomes" id="UP000503297">
    <property type="component" value="Chromosome"/>
</dbReference>
<gene>
    <name evidence="6" type="ORF">HLV38_07005</name>
</gene>
<dbReference type="GO" id="GO:0016846">
    <property type="term" value="F:carbon-sulfur lyase activity"/>
    <property type="evidence" value="ECO:0007669"/>
    <property type="project" value="TreeGrafter"/>
</dbReference>
<sequence length="398" mass="43530">MAAQIDGLLGIDPTACRWRPETVAVHGYQGREPRTGAVSYPIYQSATFAHPALNETTGYAYSRCGNPTVLELENTIAQLEGGIKALAFASGLAAVSTVLKSFVAGDHLIVSLDLYGGTYRLFNDVYTRYGVEFSFIDFTDLAAVEQAIRPNTRAFFVETPTNPTMSVVDLRATADLAHAHGALLVVDNTFLTPYFQRPFDHGADLVVYSGTKYLCGHNDVICGFAVIKDAALLERVFMDYMSEGAALAPFEAWLMLRSLKTLGVRLERQQRNALELCRHLKSHPHVTDVHYVGDSDHPQYDVSCRQTTGFGAMISFNVDTPERAHAVLERVELIAFAESLGGCESLVTYPLVQTHGSMPKGLRDRLGIGERFLRLSVGLEDAGDLIADLDHALASPGR</sequence>
<organism evidence="6 7">
    <name type="scientific">Berryella wangjianweii</name>
    <dbReference type="NCBI Taxonomy" id="2734634"/>
    <lineage>
        <taxon>Bacteria</taxon>
        <taxon>Bacillati</taxon>
        <taxon>Actinomycetota</taxon>
        <taxon>Coriobacteriia</taxon>
        <taxon>Eggerthellales</taxon>
        <taxon>Eggerthellaceae</taxon>
        <taxon>Berryella</taxon>
    </lineage>
</organism>
<evidence type="ECO:0000256" key="4">
    <source>
        <dbReference type="PIRSR" id="PIRSR001434-2"/>
    </source>
</evidence>
<dbReference type="InterPro" id="IPR015422">
    <property type="entry name" value="PyrdxlP-dep_Trfase_small"/>
</dbReference>
<accession>A0A6M8JBI5</accession>
<dbReference type="InterPro" id="IPR015424">
    <property type="entry name" value="PyrdxlP-dep_Trfase"/>
</dbReference>
<dbReference type="PROSITE" id="PS00868">
    <property type="entry name" value="CYS_MET_METAB_PP"/>
    <property type="match status" value="1"/>
</dbReference>
<evidence type="ECO:0000313" key="6">
    <source>
        <dbReference type="EMBL" id="QKF08072.1"/>
    </source>
</evidence>
<dbReference type="Pfam" id="PF01053">
    <property type="entry name" value="Cys_Met_Meta_PP"/>
    <property type="match status" value="1"/>
</dbReference>
<dbReference type="InterPro" id="IPR054542">
    <property type="entry name" value="Cys_met_metab_PP"/>
</dbReference>
<evidence type="ECO:0000256" key="5">
    <source>
        <dbReference type="RuleBase" id="RU362118"/>
    </source>
</evidence>
<dbReference type="SUPFAM" id="SSF53383">
    <property type="entry name" value="PLP-dependent transferases"/>
    <property type="match status" value="1"/>
</dbReference>
<evidence type="ECO:0000256" key="3">
    <source>
        <dbReference type="ARBA" id="ARBA00022898"/>
    </source>
</evidence>
<dbReference type="Gene3D" id="3.90.1150.10">
    <property type="entry name" value="Aspartate Aminotransferase, domain 1"/>
    <property type="match status" value="1"/>
</dbReference>
<dbReference type="KEGG" id="bwa:HLV38_07005"/>
<protein>
    <submittedName>
        <fullName evidence="6">PLP-dependent transferase</fullName>
    </submittedName>
</protein>
<dbReference type="CDD" id="cd00614">
    <property type="entry name" value="CGS_like"/>
    <property type="match status" value="1"/>
</dbReference>
<dbReference type="AlphaFoldDB" id="A0A6M8JBI5"/>
<keyword evidence="6" id="KW-0808">Transferase</keyword>
<proteinExistence type="inferred from homology"/>
<comment type="similarity">
    <text evidence="2 5">Belongs to the trans-sulfuration enzymes family.</text>
</comment>
<dbReference type="FunFam" id="3.40.640.10:FF:000009">
    <property type="entry name" value="Cystathionine gamma-synthase homolog"/>
    <property type="match status" value="1"/>
</dbReference>
<dbReference type="PANTHER" id="PTHR11808">
    <property type="entry name" value="TRANS-SULFURATION ENZYME FAMILY MEMBER"/>
    <property type="match status" value="1"/>
</dbReference>
<dbReference type="PIRSF" id="PIRSF001434">
    <property type="entry name" value="CGS"/>
    <property type="match status" value="1"/>
</dbReference>